<feature type="domain" description="Tim44-like" evidence="4">
    <location>
        <begin position="184"/>
        <end position="314"/>
    </location>
</feature>
<protein>
    <submittedName>
        <fullName evidence="5">Tim44-like domain-containing protein</fullName>
    </submittedName>
</protein>
<dbReference type="PANTHER" id="PTHR41542">
    <property type="entry name" value="BLL5807 PROTEIN"/>
    <property type="match status" value="1"/>
</dbReference>
<feature type="transmembrane region" description="Helical" evidence="2">
    <location>
        <begin position="84"/>
        <end position="102"/>
    </location>
</feature>
<name>A0ABT1U532_9GAMM</name>
<dbReference type="Pfam" id="PF04280">
    <property type="entry name" value="Tim44"/>
    <property type="match status" value="1"/>
</dbReference>
<dbReference type="PANTHER" id="PTHR41542:SF1">
    <property type="entry name" value="BLL5807 PROTEIN"/>
    <property type="match status" value="1"/>
</dbReference>
<evidence type="ECO:0000256" key="2">
    <source>
        <dbReference type="SAM" id="Phobius"/>
    </source>
</evidence>
<sequence length="317" mass="34057">MNRKFRILASIFFTLTLLMTGIQEAQAKRFGGGGSFGGKPSFSAPYKRSASPSPTSQPTRSASQQQAAAQNQAARQGWAGRGGLMGMLGGLALGGLLGSLFFGGAFENINFMDILVFAGIAFLLMRLFASKARQSQPAANNAYDRSSYSEPTGAGDYDSAPQAGANPTGFNTDLLFGKNAPANAAGFNTPAFDVPADFDQAAFLAGAESAFRYLQSAWDSANLAAIRGLTTDKVFAEIQDQLKASGANNKTEVLKVVPELLEIREVGNELEAVVLFDSIMREDDGETEQIREVWHFIKPINSKQTKWFLDGIQQLEI</sequence>
<keyword evidence="2" id="KW-0472">Membrane</keyword>
<evidence type="ECO:0000259" key="4">
    <source>
        <dbReference type="SMART" id="SM00978"/>
    </source>
</evidence>
<gene>
    <name evidence="5" type="ORF">NP596_09165</name>
</gene>
<feature type="signal peptide" evidence="3">
    <location>
        <begin position="1"/>
        <end position="27"/>
    </location>
</feature>
<dbReference type="SUPFAM" id="SSF54427">
    <property type="entry name" value="NTF2-like"/>
    <property type="match status" value="1"/>
</dbReference>
<keyword evidence="2" id="KW-1133">Transmembrane helix</keyword>
<organism evidence="5 6">
    <name type="scientific">Methylomonas rivi</name>
    <dbReference type="NCBI Taxonomy" id="2952226"/>
    <lineage>
        <taxon>Bacteria</taxon>
        <taxon>Pseudomonadati</taxon>
        <taxon>Pseudomonadota</taxon>
        <taxon>Gammaproteobacteria</taxon>
        <taxon>Methylococcales</taxon>
        <taxon>Methylococcaceae</taxon>
        <taxon>Methylomonas</taxon>
    </lineage>
</organism>
<reference evidence="5 6" key="1">
    <citation type="submission" date="2022-07" db="EMBL/GenBank/DDBJ databases">
        <title>Methylomonas rivi sp. nov., Methylomonas rosea sp. nov., Methylomonas aureus sp. nov. and Methylomonas subterranea sp. nov., four novel methanotrophs isolated from a freshwater creek and the deep terrestrial subsurface.</title>
        <authorList>
            <person name="Abin C."/>
            <person name="Sankaranarayanan K."/>
            <person name="Garner C."/>
            <person name="Sindelar R."/>
            <person name="Kotary K."/>
            <person name="Garner R."/>
            <person name="Barclay S."/>
            <person name="Lawson P."/>
            <person name="Krumholz L."/>
        </authorList>
    </citation>
    <scope>NUCLEOTIDE SEQUENCE [LARGE SCALE GENOMIC DNA]</scope>
    <source>
        <strain evidence="5 6">WSC-6</strain>
    </source>
</reference>
<dbReference type="InterPro" id="IPR032710">
    <property type="entry name" value="NTF2-like_dom_sf"/>
</dbReference>
<evidence type="ECO:0000256" key="3">
    <source>
        <dbReference type="SAM" id="SignalP"/>
    </source>
</evidence>
<keyword evidence="6" id="KW-1185">Reference proteome</keyword>
<feature type="region of interest" description="Disordered" evidence="1">
    <location>
        <begin position="139"/>
        <end position="163"/>
    </location>
</feature>
<dbReference type="RefSeq" id="WP_256615021.1">
    <property type="nucleotide sequence ID" value="NZ_JANIBK010000037.1"/>
</dbReference>
<evidence type="ECO:0000313" key="6">
    <source>
        <dbReference type="Proteomes" id="UP001524586"/>
    </source>
</evidence>
<dbReference type="EMBL" id="JANIBK010000037">
    <property type="protein sequence ID" value="MCQ8128628.1"/>
    <property type="molecule type" value="Genomic_DNA"/>
</dbReference>
<accession>A0ABT1U532</accession>
<keyword evidence="2" id="KW-0812">Transmembrane</keyword>
<feature type="region of interest" description="Disordered" evidence="1">
    <location>
        <begin position="43"/>
        <end position="73"/>
    </location>
</feature>
<dbReference type="Gene3D" id="3.10.450.240">
    <property type="match status" value="1"/>
</dbReference>
<feature type="compositionally biased region" description="Polar residues" evidence="1">
    <location>
        <begin position="139"/>
        <end position="150"/>
    </location>
</feature>
<feature type="chain" id="PRO_5045878194" evidence="3">
    <location>
        <begin position="28"/>
        <end position="317"/>
    </location>
</feature>
<dbReference type="Proteomes" id="UP001524586">
    <property type="component" value="Unassembled WGS sequence"/>
</dbReference>
<dbReference type="InterPro" id="IPR007379">
    <property type="entry name" value="Tim44-like_dom"/>
</dbReference>
<evidence type="ECO:0000313" key="5">
    <source>
        <dbReference type="EMBL" id="MCQ8128628.1"/>
    </source>
</evidence>
<comment type="caution">
    <text evidence="5">The sequence shown here is derived from an EMBL/GenBank/DDBJ whole genome shotgun (WGS) entry which is preliminary data.</text>
</comment>
<feature type="transmembrane region" description="Helical" evidence="2">
    <location>
        <begin position="109"/>
        <end position="129"/>
    </location>
</feature>
<evidence type="ECO:0000256" key="1">
    <source>
        <dbReference type="SAM" id="MobiDB-lite"/>
    </source>
</evidence>
<dbReference type="SMART" id="SM00978">
    <property type="entry name" value="Tim44"/>
    <property type="match status" value="1"/>
</dbReference>
<proteinExistence type="predicted"/>
<keyword evidence="3" id="KW-0732">Signal</keyword>